<accession>A0A1M6Z5Z0</accession>
<dbReference type="Gene3D" id="3.40.33.10">
    <property type="entry name" value="CAP"/>
    <property type="match status" value="1"/>
</dbReference>
<dbReference type="CDD" id="cd05379">
    <property type="entry name" value="CAP_bacterial"/>
    <property type="match status" value="1"/>
</dbReference>
<keyword evidence="3" id="KW-1185">Reference proteome</keyword>
<dbReference type="SUPFAM" id="SSF55797">
    <property type="entry name" value="PR-1-like"/>
    <property type="match status" value="1"/>
</dbReference>
<reference evidence="3" key="1">
    <citation type="submission" date="2016-11" db="EMBL/GenBank/DDBJ databases">
        <authorList>
            <person name="Varghese N."/>
            <person name="Submissions S."/>
        </authorList>
    </citation>
    <scope>NUCLEOTIDE SEQUENCE [LARGE SCALE GENOMIC DNA]</scope>
    <source>
        <strain evidence="3">DSM 29327</strain>
    </source>
</reference>
<evidence type="ECO:0000313" key="2">
    <source>
        <dbReference type="EMBL" id="SHL25825.1"/>
    </source>
</evidence>
<protein>
    <submittedName>
        <fullName evidence="2">Cysteine-rich secretory protein family protein</fullName>
    </submittedName>
</protein>
<organism evidence="2 3">
    <name type="scientific">Roseovarius marisflavi</name>
    <dbReference type="NCBI Taxonomy" id="1054996"/>
    <lineage>
        <taxon>Bacteria</taxon>
        <taxon>Pseudomonadati</taxon>
        <taxon>Pseudomonadota</taxon>
        <taxon>Alphaproteobacteria</taxon>
        <taxon>Rhodobacterales</taxon>
        <taxon>Roseobacteraceae</taxon>
        <taxon>Roseovarius</taxon>
    </lineage>
</organism>
<proteinExistence type="predicted"/>
<dbReference type="Proteomes" id="UP000184191">
    <property type="component" value="Unassembled WGS sequence"/>
</dbReference>
<dbReference type="Pfam" id="PF00188">
    <property type="entry name" value="CAP"/>
    <property type="match status" value="1"/>
</dbReference>
<dbReference type="InterPro" id="IPR035940">
    <property type="entry name" value="CAP_sf"/>
</dbReference>
<dbReference type="PANTHER" id="PTHR31157:SF1">
    <property type="entry name" value="SCP DOMAIN-CONTAINING PROTEIN"/>
    <property type="match status" value="1"/>
</dbReference>
<name>A0A1M6Z5Z0_9RHOB</name>
<sequence length="544" mass="56027">MLTANEQLFLELVNAARLDPLGEAARQGIDLNEGLAPGTIAQTPVQALAPNAQIQQAATDHGQWMLDTDTFSHDGAGGSSPGQRMAAAGYTFEGSWSWGENLALLRSTGTIDLESAIRSQHDGLYASPGHRGNLFAEHFRETGVSQKSGIFTQDGEDRNASVITHKFGLSGSDVFLTGVIYNDINFDAFYSVGEGREAFQVSAAGTSTATWAAGGYSLALEGSPAVSVTLGNPGNGISLTVDMSQGNVKLDLVNGERILTSGNVVLGEGALDVEMLGAVDNSVTGNVLDNLFYVGRGDNVLSGGGGTDRVVFTGQRSDFDITETGNGQVIVTDLRSGPEGDGINTLTDIAFLDFTDLTLSLLPDPADILLSGQLIAGNAPLPADIMLLFTLSDGSEQTIGTNANGAFDLTLPAGLTGHIDLAPGAASPQAADVGDALDILRLAVGLEPSFGPATPHDLIAADVDLSGQVSVNDALSVLRAAVGLEVQGASPGDYVLLDPNQSFDGLNVGAVTYDQGVDLNHFLAGGTLDLQVITLGDLGATNAV</sequence>
<gene>
    <name evidence="2" type="ORF">SAMN05444414_1093</name>
</gene>
<evidence type="ECO:0000313" key="3">
    <source>
        <dbReference type="Proteomes" id="UP000184191"/>
    </source>
</evidence>
<dbReference type="RefSeq" id="WP_073197535.1">
    <property type="nucleotide sequence ID" value="NZ_FRBN01000009.1"/>
</dbReference>
<dbReference type="STRING" id="1054996.SAMN05444414_1093"/>
<dbReference type="OrthoDB" id="419320at2"/>
<evidence type="ECO:0000259" key="1">
    <source>
        <dbReference type="Pfam" id="PF00188"/>
    </source>
</evidence>
<dbReference type="EMBL" id="FRBN01000009">
    <property type="protein sequence ID" value="SHL25825.1"/>
    <property type="molecule type" value="Genomic_DNA"/>
</dbReference>
<feature type="domain" description="SCP" evidence="1">
    <location>
        <begin position="10"/>
        <end position="145"/>
    </location>
</feature>
<dbReference type="InterPro" id="IPR014044">
    <property type="entry name" value="CAP_dom"/>
</dbReference>
<dbReference type="AlphaFoldDB" id="A0A1M6Z5Z0"/>
<dbReference type="PANTHER" id="PTHR31157">
    <property type="entry name" value="SCP DOMAIN-CONTAINING PROTEIN"/>
    <property type="match status" value="1"/>
</dbReference>